<sequence length="128" mass="14675">MGDSGNMFYNASSTIFKNAKKLRANQTLAEKLLWEELRANKLLGLRFKRQHPIGTFVADFYSHPVRLVIEIGGGYHDLAEQMEYDAGRTEEIEQFEVNVIRSTNAEVEGNIKSVIEQIKTICIERQVR</sequence>
<dbReference type="PANTHER" id="PTHR38590">
    <property type="entry name" value="BLL0828 PROTEIN"/>
    <property type="match status" value="1"/>
</dbReference>
<proteinExistence type="predicted"/>
<protein>
    <submittedName>
        <fullName evidence="2">DUF559 domain-containing protein</fullName>
    </submittedName>
</protein>
<dbReference type="RefSeq" id="WP_317487316.1">
    <property type="nucleotide sequence ID" value="NZ_CP136051.1"/>
</dbReference>
<evidence type="ECO:0000313" key="3">
    <source>
        <dbReference type="Proteomes" id="UP001302349"/>
    </source>
</evidence>
<name>A0ABZ0IL55_9BACT</name>
<dbReference type="InterPro" id="IPR007569">
    <property type="entry name" value="DUF559"/>
</dbReference>
<accession>A0ABZ0IL55</accession>
<dbReference type="SUPFAM" id="SSF52980">
    <property type="entry name" value="Restriction endonuclease-like"/>
    <property type="match status" value="1"/>
</dbReference>
<evidence type="ECO:0000259" key="1">
    <source>
        <dbReference type="Pfam" id="PF04480"/>
    </source>
</evidence>
<organism evidence="2 3">
    <name type="scientific">Imperialibacter roseus</name>
    <dbReference type="NCBI Taxonomy" id="1324217"/>
    <lineage>
        <taxon>Bacteria</taxon>
        <taxon>Pseudomonadati</taxon>
        <taxon>Bacteroidota</taxon>
        <taxon>Cytophagia</taxon>
        <taxon>Cytophagales</taxon>
        <taxon>Flammeovirgaceae</taxon>
        <taxon>Imperialibacter</taxon>
    </lineage>
</organism>
<feature type="domain" description="DUF559" evidence="1">
    <location>
        <begin position="16"/>
        <end position="121"/>
    </location>
</feature>
<gene>
    <name evidence="2" type="ORF">RT717_15600</name>
</gene>
<dbReference type="CDD" id="cd01038">
    <property type="entry name" value="Endonuclease_DUF559"/>
    <property type="match status" value="1"/>
</dbReference>
<dbReference type="Pfam" id="PF04480">
    <property type="entry name" value="DUF559"/>
    <property type="match status" value="1"/>
</dbReference>
<reference evidence="2 3" key="1">
    <citation type="journal article" date="2023" name="Microbiol. Resour. Announc.">
        <title>Complete Genome Sequence of Imperialibacter roseus strain P4T.</title>
        <authorList>
            <person name="Tizabi D.R."/>
            <person name="Bachvaroff T."/>
            <person name="Hill R.T."/>
        </authorList>
    </citation>
    <scope>NUCLEOTIDE SEQUENCE [LARGE SCALE GENOMIC DNA]</scope>
    <source>
        <strain evidence="2 3">P4T</strain>
    </source>
</reference>
<evidence type="ECO:0000313" key="2">
    <source>
        <dbReference type="EMBL" id="WOK04506.1"/>
    </source>
</evidence>
<dbReference type="PANTHER" id="PTHR38590:SF1">
    <property type="entry name" value="BLL0828 PROTEIN"/>
    <property type="match status" value="1"/>
</dbReference>
<dbReference type="Gene3D" id="3.40.960.10">
    <property type="entry name" value="VSR Endonuclease"/>
    <property type="match status" value="1"/>
</dbReference>
<dbReference type="Proteomes" id="UP001302349">
    <property type="component" value="Chromosome"/>
</dbReference>
<dbReference type="InterPro" id="IPR011335">
    <property type="entry name" value="Restrct_endonuc-II-like"/>
</dbReference>
<dbReference type="InterPro" id="IPR047216">
    <property type="entry name" value="Endonuclease_DUF559_bact"/>
</dbReference>
<dbReference type="EMBL" id="CP136051">
    <property type="protein sequence ID" value="WOK04506.1"/>
    <property type="molecule type" value="Genomic_DNA"/>
</dbReference>
<keyword evidence="3" id="KW-1185">Reference proteome</keyword>